<accession>A0A177CUC8</accession>
<dbReference type="RefSeq" id="XP_018040983.1">
    <property type="nucleotide sequence ID" value="XM_018186491.1"/>
</dbReference>
<name>A0A177CUC8_9PLEO</name>
<protein>
    <submittedName>
        <fullName evidence="1">Uncharacterized protein</fullName>
    </submittedName>
</protein>
<dbReference type="Proteomes" id="UP000077069">
    <property type="component" value="Unassembled WGS sequence"/>
</dbReference>
<dbReference type="GeneID" id="28769977"/>
<organism evidence="1 2">
    <name type="scientific">Paraphaeosphaeria sporulosa</name>
    <dbReference type="NCBI Taxonomy" id="1460663"/>
    <lineage>
        <taxon>Eukaryota</taxon>
        <taxon>Fungi</taxon>
        <taxon>Dikarya</taxon>
        <taxon>Ascomycota</taxon>
        <taxon>Pezizomycotina</taxon>
        <taxon>Dothideomycetes</taxon>
        <taxon>Pleosporomycetidae</taxon>
        <taxon>Pleosporales</taxon>
        <taxon>Massarineae</taxon>
        <taxon>Didymosphaeriaceae</taxon>
        <taxon>Paraphaeosphaeria</taxon>
    </lineage>
</organism>
<keyword evidence="2" id="KW-1185">Reference proteome</keyword>
<proteinExistence type="predicted"/>
<reference evidence="1 2" key="1">
    <citation type="submission" date="2016-05" db="EMBL/GenBank/DDBJ databases">
        <title>Comparative analysis of secretome profiles of manganese(II)-oxidizing ascomycete fungi.</title>
        <authorList>
            <consortium name="DOE Joint Genome Institute"/>
            <person name="Zeiner C.A."/>
            <person name="Purvine S.O."/>
            <person name="Zink E.M."/>
            <person name="Wu S."/>
            <person name="Pasa-Tolic L."/>
            <person name="Chaput D.L."/>
            <person name="Haridas S."/>
            <person name="Grigoriev I.V."/>
            <person name="Santelli C.M."/>
            <person name="Hansel C.M."/>
        </authorList>
    </citation>
    <scope>NUCLEOTIDE SEQUENCE [LARGE SCALE GENOMIC DNA]</scope>
    <source>
        <strain evidence="1 2">AP3s5-JAC2a</strain>
    </source>
</reference>
<dbReference type="EMBL" id="KV441549">
    <property type="protein sequence ID" value="OAG10618.1"/>
    <property type="molecule type" value="Genomic_DNA"/>
</dbReference>
<dbReference type="AlphaFoldDB" id="A0A177CUC8"/>
<evidence type="ECO:0000313" key="2">
    <source>
        <dbReference type="Proteomes" id="UP000077069"/>
    </source>
</evidence>
<sequence length="177" mass="19192">MISTTLPVASPFVPQTQRPIPISNRSSGLQQQALTILKDVAADNLKFYMSSLEQPKITLPRKPKQTISGVLQTQQHVYPDPQLTVHSSFAISPLPTTQSAPRRKACVCLGIISLIVYRRPFPGPLAATRWPAAQSNTALSKISAPLLHLVCRLSHAVCPWAKGPVAHRAPGAGPRVR</sequence>
<evidence type="ECO:0000313" key="1">
    <source>
        <dbReference type="EMBL" id="OAG10618.1"/>
    </source>
</evidence>
<gene>
    <name evidence="1" type="ORF">CC84DRAFT_490856</name>
</gene>
<dbReference type="InParanoid" id="A0A177CUC8"/>